<evidence type="ECO:0000256" key="6">
    <source>
        <dbReference type="RuleBase" id="RU000382"/>
    </source>
</evidence>
<dbReference type="Pfam" id="PF00282">
    <property type="entry name" value="Pyridoxal_deC"/>
    <property type="match status" value="1"/>
</dbReference>
<proteinExistence type="inferred from homology"/>
<sequence length="175" mass="19346">MNTTIKANPFDTTILNNGVGSRELRDQLLKATETLISSLQSSEHPYSGKAPEEVESEIRQLVSFREDQTSFSDVVDDLNKTVIDNSLFISNEKSIAHLHCPPLIPAVVGELLIGAMNQSLDSWDQSPSATFMDQEMIQWLTSQFGYSEASDGVFTSGGTQSNYMSVLLARDDYCK</sequence>
<dbReference type="Gene3D" id="3.40.640.10">
    <property type="entry name" value="Type I PLP-dependent aspartate aminotransferase-like (Major domain)"/>
    <property type="match status" value="1"/>
</dbReference>
<dbReference type="EMBL" id="JAUSWM010000003">
    <property type="protein sequence ID" value="MDQ0483250.1"/>
    <property type="molecule type" value="Genomic_DNA"/>
</dbReference>
<evidence type="ECO:0000256" key="1">
    <source>
        <dbReference type="ARBA" id="ARBA00001933"/>
    </source>
</evidence>
<dbReference type="Proteomes" id="UP001226720">
    <property type="component" value="Unassembled WGS sequence"/>
</dbReference>
<comment type="similarity">
    <text evidence="2 6">Belongs to the group II decarboxylase family.</text>
</comment>
<organism evidence="7 8">
    <name type="scientific">Guptibacillus hwajinpoensis</name>
    <dbReference type="NCBI Taxonomy" id="208199"/>
    <lineage>
        <taxon>Bacteria</taxon>
        <taxon>Bacillati</taxon>
        <taxon>Bacillota</taxon>
        <taxon>Bacilli</taxon>
        <taxon>Bacillales</taxon>
        <taxon>Guptibacillaceae</taxon>
        <taxon>Guptibacillus</taxon>
    </lineage>
</organism>
<protein>
    <submittedName>
        <fullName evidence="7">Glutamate/tyrosine decarboxylase-like PLP-dependent enzyme</fullName>
    </submittedName>
</protein>
<evidence type="ECO:0000313" key="7">
    <source>
        <dbReference type="EMBL" id="MDQ0483250.1"/>
    </source>
</evidence>
<keyword evidence="8" id="KW-1185">Reference proteome</keyword>
<dbReference type="InterPro" id="IPR015424">
    <property type="entry name" value="PyrdxlP-dep_Trfase"/>
</dbReference>
<dbReference type="Gene3D" id="1.20.1650.10">
    <property type="entry name" value="PLP-dependent transferases"/>
    <property type="match status" value="1"/>
</dbReference>
<dbReference type="InterPro" id="IPR002129">
    <property type="entry name" value="PyrdxlP-dep_de-COase"/>
</dbReference>
<dbReference type="InterPro" id="IPR015421">
    <property type="entry name" value="PyrdxlP-dep_Trfase_major"/>
</dbReference>
<keyword evidence="4 6" id="KW-0663">Pyridoxal phosphate</keyword>
<keyword evidence="3" id="KW-0210">Decarboxylase</keyword>
<reference evidence="7" key="1">
    <citation type="submission" date="2023-07" db="EMBL/GenBank/DDBJ databases">
        <title>Genomic Encyclopedia of Type Strains, Phase IV (KMG-IV): sequencing the most valuable type-strain genomes for metagenomic binning, comparative biology and taxonomic classification.</title>
        <authorList>
            <person name="Goeker M."/>
        </authorList>
    </citation>
    <scope>NUCLEOTIDE SEQUENCE [LARGE SCALE GENOMIC DNA]</scope>
    <source>
        <strain evidence="7">JSM 076093</strain>
    </source>
</reference>
<dbReference type="PANTHER" id="PTHR45677:SF8">
    <property type="entry name" value="CYSTEINE SULFINIC ACID DECARBOXYLASE"/>
    <property type="match status" value="1"/>
</dbReference>
<comment type="cofactor">
    <cofactor evidence="1 6">
        <name>pyridoxal 5'-phosphate</name>
        <dbReference type="ChEBI" id="CHEBI:597326"/>
    </cofactor>
</comment>
<evidence type="ECO:0000313" key="8">
    <source>
        <dbReference type="Proteomes" id="UP001226720"/>
    </source>
</evidence>
<accession>A0ABU0K3L0</accession>
<evidence type="ECO:0000256" key="2">
    <source>
        <dbReference type="ARBA" id="ARBA00009533"/>
    </source>
</evidence>
<name>A0ABU0K3L0_9BACL</name>
<gene>
    <name evidence="7" type="ORF">QO000_002222</name>
</gene>
<comment type="caution">
    <text evidence="7">The sequence shown here is derived from an EMBL/GenBank/DDBJ whole genome shotgun (WGS) entry which is preliminary data.</text>
</comment>
<evidence type="ECO:0000256" key="4">
    <source>
        <dbReference type="ARBA" id="ARBA00022898"/>
    </source>
</evidence>
<evidence type="ECO:0000256" key="3">
    <source>
        <dbReference type="ARBA" id="ARBA00022793"/>
    </source>
</evidence>
<keyword evidence="5 6" id="KW-0456">Lyase</keyword>
<dbReference type="SUPFAM" id="SSF53383">
    <property type="entry name" value="PLP-dependent transferases"/>
    <property type="match status" value="1"/>
</dbReference>
<evidence type="ECO:0000256" key="5">
    <source>
        <dbReference type="ARBA" id="ARBA00023239"/>
    </source>
</evidence>
<dbReference type="PANTHER" id="PTHR45677">
    <property type="entry name" value="GLUTAMATE DECARBOXYLASE-RELATED"/>
    <property type="match status" value="1"/>
</dbReference>